<dbReference type="RefSeq" id="WP_065393917.1">
    <property type="nucleotide sequence ID" value="NZ_MAYH01000012.1"/>
</dbReference>
<accession>A0A1B8ZXB4</accession>
<dbReference type="OrthoDB" id="975117at2"/>
<dbReference type="InterPro" id="IPR025970">
    <property type="entry name" value="SusE"/>
</dbReference>
<keyword evidence="4" id="KW-1185">Reference proteome</keyword>
<dbReference type="Gene3D" id="2.60.40.3620">
    <property type="match status" value="2"/>
</dbReference>
<gene>
    <name evidence="3" type="ORF">BBI01_06025</name>
</gene>
<dbReference type="PROSITE" id="PS51257">
    <property type="entry name" value="PROKAR_LIPOPROTEIN"/>
    <property type="match status" value="1"/>
</dbReference>
<dbReference type="GO" id="GO:0019867">
    <property type="term" value="C:outer membrane"/>
    <property type="evidence" value="ECO:0007669"/>
    <property type="project" value="InterPro"/>
</dbReference>
<organism evidence="3 4">
    <name type="scientific">Chryseobacterium artocarpi</name>
    <dbReference type="NCBI Taxonomy" id="1414727"/>
    <lineage>
        <taxon>Bacteria</taxon>
        <taxon>Pseudomonadati</taxon>
        <taxon>Bacteroidota</taxon>
        <taxon>Flavobacteriia</taxon>
        <taxon>Flavobacteriales</taxon>
        <taxon>Weeksellaceae</taxon>
        <taxon>Chryseobacterium group</taxon>
        <taxon>Chryseobacterium</taxon>
    </lineage>
</organism>
<dbReference type="EMBL" id="MAYH01000012">
    <property type="protein sequence ID" value="OCA76247.1"/>
    <property type="molecule type" value="Genomic_DNA"/>
</dbReference>
<dbReference type="AlphaFoldDB" id="A0A1B8ZXB4"/>
<sequence>MKNIFKIIFSSLLLALVVSCEDDDRIMLNETSAATLAVDNNTVILDNTTPLVDALKFNYTLPVYNPSVVPSYFIEFSIKGNNFTKTEVLSAPSDVKSVSITHKALNDLLLNLGAKPGEATSIDVRFKSMFNGQTNYYSNVLNLTITPFVSLKNLYLVGGATESGWENNAHNVPLFRDPVNVNKFYYTGYFAADGFKMLEKLGEWHPQWGLTAGNITVSNLDGTNEPGAFTVPTAGYYTFVIDINAKTYSLNPYNVTSAPYTTVGIIGSSTPGGWDNDEDMTASALNPHIWRIENISLTPGEAKFRANNNWDVNWGGDTPFSGTASVGGSNIPVNEAGKYDVFFNDLDGKYVFIKK</sequence>
<evidence type="ECO:0000313" key="3">
    <source>
        <dbReference type="EMBL" id="OCA76247.1"/>
    </source>
</evidence>
<dbReference type="Pfam" id="PF14292">
    <property type="entry name" value="SusE"/>
    <property type="match status" value="1"/>
</dbReference>
<evidence type="ECO:0000259" key="2">
    <source>
        <dbReference type="Pfam" id="PF16411"/>
    </source>
</evidence>
<feature type="domain" description="SusE outer membrane protein" evidence="1">
    <location>
        <begin position="21"/>
        <end position="127"/>
    </location>
</feature>
<proteinExistence type="predicted"/>
<feature type="domain" description="Outer membrane protein SusF/SusE-like C-terminal" evidence="2">
    <location>
        <begin position="153"/>
        <end position="248"/>
    </location>
</feature>
<dbReference type="Pfam" id="PF16411">
    <property type="entry name" value="SusF_SusE"/>
    <property type="match status" value="1"/>
</dbReference>
<dbReference type="GO" id="GO:2001070">
    <property type="term" value="F:starch binding"/>
    <property type="evidence" value="ECO:0007669"/>
    <property type="project" value="InterPro"/>
</dbReference>
<comment type="caution">
    <text evidence="3">The sequence shown here is derived from an EMBL/GenBank/DDBJ whole genome shotgun (WGS) entry which is preliminary data.</text>
</comment>
<evidence type="ECO:0000313" key="4">
    <source>
        <dbReference type="Proteomes" id="UP000092651"/>
    </source>
</evidence>
<reference evidence="3 4" key="1">
    <citation type="submission" date="2016-07" db="EMBL/GenBank/DDBJ databases">
        <authorList>
            <person name="Jeong J.-J."/>
            <person name="Kim D.W."/>
            <person name="Sang M.K."/>
            <person name="Choi I.-G."/>
            <person name="Kim K.D."/>
        </authorList>
    </citation>
    <scope>NUCLEOTIDE SEQUENCE [LARGE SCALE GENOMIC DNA]</scope>
    <source>
        <strain evidence="3 4">UTM-3</strain>
    </source>
</reference>
<evidence type="ECO:0000259" key="1">
    <source>
        <dbReference type="Pfam" id="PF14292"/>
    </source>
</evidence>
<protein>
    <submittedName>
        <fullName evidence="3">Uncharacterized protein</fullName>
    </submittedName>
</protein>
<dbReference type="InterPro" id="IPR032187">
    <property type="entry name" value="SusF/SusE-like_C"/>
</dbReference>
<name>A0A1B8ZXB4_9FLAO</name>
<dbReference type="Proteomes" id="UP000092651">
    <property type="component" value="Unassembled WGS sequence"/>
</dbReference>